<dbReference type="AlphaFoldDB" id="A0A0S7BRC1"/>
<keyword evidence="2" id="KW-0238">DNA-binding</keyword>
<dbReference type="GO" id="GO:0003677">
    <property type="term" value="F:DNA binding"/>
    <property type="evidence" value="ECO:0007669"/>
    <property type="project" value="UniProtKB-KW"/>
</dbReference>
<feature type="domain" description="HTH arsR-type" evidence="4">
    <location>
        <begin position="29"/>
        <end position="123"/>
    </location>
</feature>
<gene>
    <name evidence="5" type="ORF">ATC1_13969</name>
</gene>
<dbReference type="InterPro" id="IPR001845">
    <property type="entry name" value="HTH_ArsR_DNA-bd_dom"/>
</dbReference>
<protein>
    <submittedName>
        <fullName evidence="5">Transcriptional regulator, ArsR family</fullName>
    </submittedName>
</protein>
<dbReference type="PATRIC" id="fig|1678840.3.peg.2366"/>
<accession>A0A0S7BRC1</accession>
<sequence>MVPKIQPVERCDCEVIHEDTVKRVQEKMPLEENLYDLAELFKVFGDTTRIKILWALDEAEMCVCDIAVLLKMTQSAISHQLRLLKQADLVKSRREGKIVYYSLEDEHVRQIFDQGLIHISEEKE</sequence>
<evidence type="ECO:0000256" key="1">
    <source>
        <dbReference type="ARBA" id="ARBA00023015"/>
    </source>
</evidence>
<dbReference type="InterPro" id="IPR051011">
    <property type="entry name" value="Metal_resp_trans_reg"/>
</dbReference>
<dbReference type="STRING" id="1678840.ATC1_13969"/>
<proteinExistence type="predicted"/>
<reference evidence="5" key="1">
    <citation type="journal article" date="2015" name="Genome Announc.">
        <title>Draft Genome Sequence of Anaerolineae Strain TC1, a Novel Isolate from a Methanogenic Wastewater Treatment System.</title>
        <authorList>
            <person name="Matsuura N."/>
            <person name="Tourlousse D.M."/>
            <person name="Sun L."/>
            <person name="Toyonaga M."/>
            <person name="Kuroda K."/>
            <person name="Ohashi A."/>
            <person name="Cruz R."/>
            <person name="Yamaguchi T."/>
            <person name="Sekiguchi Y."/>
        </authorList>
    </citation>
    <scope>NUCLEOTIDE SEQUENCE [LARGE SCALE GENOMIC DNA]</scope>
    <source>
        <strain evidence="5">TC1</strain>
    </source>
</reference>
<evidence type="ECO:0000313" key="5">
    <source>
        <dbReference type="EMBL" id="GAP40987.1"/>
    </source>
</evidence>
<dbReference type="NCBIfam" id="NF033788">
    <property type="entry name" value="HTH_metalloreg"/>
    <property type="match status" value="1"/>
</dbReference>
<name>A0A0S7BRC1_9CHLR</name>
<organism evidence="5">
    <name type="scientific">Flexilinea flocculi</name>
    <dbReference type="NCBI Taxonomy" id="1678840"/>
    <lineage>
        <taxon>Bacteria</taxon>
        <taxon>Bacillati</taxon>
        <taxon>Chloroflexota</taxon>
        <taxon>Anaerolineae</taxon>
        <taxon>Anaerolineales</taxon>
        <taxon>Anaerolineaceae</taxon>
        <taxon>Flexilinea</taxon>
    </lineage>
</organism>
<keyword evidence="6" id="KW-1185">Reference proteome</keyword>
<keyword evidence="1" id="KW-0805">Transcription regulation</keyword>
<dbReference type="Pfam" id="PF01022">
    <property type="entry name" value="HTH_5"/>
    <property type="match status" value="1"/>
</dbReference>
<dbReference type="SUPFAM" id="SSF46785">
    <property type="entry name" value="Winged helix' DNA-binding domain"/>
    <property type="match status" value="1"/>
</dbReference>
<dbReference type="CDD" id="cd00090">
    <property type="entry name" value="HTH_ARSR"/>
    <property type="match status" value="1"/>
</dbReference>
<dbReference type="InterPro" id="IPR018334">
    <property type="entry name" value="ArsR_HTH"/>
</dbReference>
<dbReference type="GO" id="GO:0003700">
    <property type="term" value="F:DNA-binding transcription factor activity"/>
    <property type="evidence" value="ECO:0007669"/>
    <property type="project" value="InterPro"/>
</dbReference>
<dbReference type="Gene3D" id="1.10.10.10">
    <property type="entry name" value="Winged helix-like DNA-binding domain superfamily/Winged helix DNA-binding domain"/>
    <property type="match status" value="1"/>
</dbReference>
<dbReference type="PRINTS" id="PR00778">
    <property type="entry name" value="HTHARSR"/>
</dbReference>
<dbReference type="OrthoDB" id="9794330at2"/>
<dbReference type="PROSITE" id="PS50987">
    <property type="entry name" value="HTH_ARSR_2"/>
    <property type="match status" value="1"/>
</dbReference>
<dbReference type="PROSITE" id="PS00846">
    <property type="entry name" value="HTH_ARSR_1"/>
    <property type="match status" value="1"/>
</dbReference>
<evidence type="ECO:0000256" key="2">
    <source>
        <dbReference type="ARBA" id="ARBA00023125"/>
    </source>
</evidence>
<evidence type="ECO:0000259" key="4">
    <source>
        <dbReference type="PROSITE" id="PS50987"/>
    </source>
</evidence>
<dbReference type="InterPro" id="IPR036390">
    <property type="entry name" value="WH_DNA-bd_sf"/>
</dbReference>
<dbReference type="EMBL" id="DF968181">
    <property type="protein sequence ID" value="GAP40987.1"/>
    <property type="molecule type" value="Genomic_DNA"/>
</dbReference>
<evidence type="ECO:0000256" key="3">
    <source>
        <dbReference type="ARBA" id="ARBA00023163"/>
    </source>
</evidence>
<dbReference type="SMART" id="SM00418">
    <property type="entry name" value="HTH_ARSR"/>
    <property type="match status" value="1"/>
</dbReference>
<dbReference type="InterPro" id="IPR036388">
    <property type="entry name" value="WH-like_DNA-bd_sf"/>
</dbReference>
<dbReference type="RefSeq" id="WP_062281287.1">
    <property type="nucleotide sequence ID" value="NZ_DF968181.1"/>
</dbReference>
<dbReference type="PANTHER" id="PTHR43132:SF6">
    <property type="entry name" value="HTH-TYPE TRANSCRIPTIONAL REPRESSOR CZRA"/>
    <property type="match status" value="1"/>
</dbReference>
<keyword evidence="3" id="KW-0804">Transcription</keyword>
<evidence type="ECO:0000313" key="6">
    <source>
        <dbReference type="Proteomes" id="UP000053370"/>
    </source>
</evidence>
<dbReference type="PANTHER" id="PTHR43132">
    <property type="entry name" value="ARSENICAL RESISTANCE OPERON REPRESSOR ARSR-RELATED"/>
    <property type="match status" value="1"/>
</dbReference>
<dbReference type="Proteomes" id="UP000053370">
    <property type="component" value="Unassembled WGS sequence"/>
</dbReference>
<dbReference type="InterPro" id="IPR011991">
    <property type="entry name" value="ArsR-like_HTH"/>
</dbReference>